<keyword evidence="2" id="KW-0812">Transmembrane</keyword>
<sequence length="46" mass="4880">MTRDLERGRAQSVGDGGEGSCNGGFFVQIVVVFLGVVGFIGWLYGK</sequence>
<evidence type="ECO:0000256" key="2">
    <source>
        <dbReference type="SAM" id="Phobius"/>
    </source>
</evidence>
<feature type="transmembrane region" description="Helical" evidence="2">
    <location>
        <begin position="25"/>
        <end position="45"/>
    </location>
</feature>
<name>A7EJM4_SCLS1</name>
<dbReference type="Proteomes" id="UP000001312">
    <property type="component" value="Unassembled WGS sequence"/>
</dbReference>
<protein>
    <submittedName>
        <fullName evidence="3">Uncharacterized protein</fullName>
    </submittedName>
</protein>
<accession>A7EJM4</accession>
<dbReference type="InParanoid" id="A7EJM4"/>
<feature type="region of interest" description="Disordered" evidence="1">
    <location>
        <begin position="1"/>
        <end position="21"/>
    </location>
</feature>
<keyword evidence="2" id="KW-1133">Transmembrane helix</keyword>
<keyword evidence="4" id="KW-1185">Reference proteome</keyword>
<dbReference type="RefSeq" id="XP_001594089.1">
    <property type="nucleotide sequence ID" value="XM_001594039.1"/>
</dbReference>
<organism evidence="3 4">
    <name type="scientific">Sclerotinia sclerotiorum (strain ATCC 18683 / 1980 / Ss-1)</name>
    <name type="common">White mold</name>
    <name type="synonym">Whetzelinia sclerotiorum</name>
    <dbReference type="NCBI Taxonomy" id="665079"/>
    <lineage>
        <taxon>Eukaryota</taxon>
        <taxon>Fungi</taxon>
        <taxon>Dikarya</taxon>
        <taxon>Ascomycota</taxon>
        <taxon>Pezizomycotina</taxon>
        <taxon>Leotiomycetes</taxon>
        <taxon>Helotiales</taxon>
        <taxon>Sclerotiniaceae</taxon>
        <taxon>Sclerotinia</taxon>
    </lineage>
</organism>
<evidence type="ECO:0000313" key="3">
    <source>
        <dbReference type="EMBL" id="EDO03040.1"/>
    </source>
</evidence>
<proteinExistence type="predicted"/>
<gene>
    <name evidence="3" type="ORF">SS1G_05518</name>
</gene>
<dbReference type="AlphaFoldDB" id="A7EJM4"/>
<keyword evidence="2" id="KW-0472">Membrane</keyword>
<dbReference type="EMBL" id="CH476626">
    <property type="protein sequence ID" value="EDO03040.1"/>
    <property type="molecule type" value="Genomic_DNA"/>
</dbReference>
<dbReference type="KEGG" id="ssl:SS1G_05518"/>
<dbReference type="HOGENOM" id="CLU_3191599_0_0_1"/>
<evidence type="ECO:0000256" key="1">
    <source>
        <dbReference type="SAM" id="MobiDB-lite"/>
    </source>
</evidence>
<evidence type="ECO:0000313" key="4">
    <source>
        <dbReference type="Proteomes" id="UP000001312"/>
    </source>
</evidence>
<reference evidence="4" key="1">
    <citation type="journal article" date="2011" name="PLoS Genet.">
        <title>Genomic analysis of the necrotrophic fungal pathogens Sclerotinia sclerotiorum and Botrytis cinerea.</title>
        <authorList>
            <person name="Amselem J."/>
            <person name="Cuomo C.A."/>
            <person name="van Kan J.A."/>
            <person name="Viaud M."/>
            <person name="Benito E.P."/>
            <person name="Couloux A."/>
            <person name="Coutinho P.M."/>
            <person name="de Vries R.P."/>
            <person name="Dyer P.S."/>
            <person name="Fillinger S."/>
            <person name="Fournier E."/>
            <person name="Gout L."/>
            <person name="Hahn M."/>
            <person name="Kohn L."/>
            <person name="Lapalu N."/>
            <person name="Plummer K.M."/>
            <person name="Pradier J.M."/>
            <person name="Quevillon E."/>
            <person name="Sharon A."/>
            <person name="Simon A."/>
            <person name="ten Have A."/>
            <person name="Tudzynski B."/>
            <person name="Tudzynski P."/>
            <person name="Wincker P."/>
            <person name="Andrew M."/>
            <person name="Anthouard V."/>
            <person name="Beever R.E."/>
            <person name="Beffa R."/>
            <person name="Benoit I."/>
            <person name="Bouzid O."/>
            <person name="Brault B."/>
            <person name="Chen Z."/>
            <person name="Choquer M."/>
            <person name="Collemare J."/>
            <person name="Cotton P."/>
            <person name="Danchin E.G."/>
            <person name="Da Silva C."/>
            <person name="Gautier A."/>
            <person name="Giraud C."/>
            <person name="Giraud T."/>
            <person name="Gonzalez C."/>
            <person name="Grossetete S."/>
            <person name="Guldener U."/>
            <person name="Henrissat B."/>
            <person name="Howlett B.J."/>
            <person name="Kodira C."/>
            <person name="Kretschmer M."/>
            <person name="Lappartient A."/>
            <person name="Leroch M."/>
            <person name="Levis C."/>
            <person name="Mauceli E."/>
            <person name="Neuveglise C."/>
            <person name="Oeser B."/>
            <person name="Pearson M."/>
            <person name="Poulain J."/>
            <person name="Poussereau N."/>
            <person name="Quesneville H."/>
            <person name="Rascle C."/>
            <person name="Schumacher J."/>
            <person name="Segurens B."/>
            <person name="Sexton A."/>
            <person name="Silva E."/>
            <person name="Sirven C."/>
            <person name="Soanes D.M."/>
            <person name="Talbot N.J."/>
            <person name="Templeton M."/>
            <person name="Yandava C."/>
            <person name="Yarden O."/>
            <person name="Zeng Q."/>
            <person name="Rollins J.A."/>
            <person name="Lebrun M.H."/>
            <person name="Dickman M."/>
        </authorList>
    </citation>
    <scope>NUCLEOTIDE SEQUENCE [LARGE SCALE GENOMIC DNA]</scope>
    <source>
        <strain evidence="4">ATCC 18683 / 1980 / Ss-1</strain>
    </source>
</reference>
<dbReference type="GeneID" id="5490090"/>